<dbReference type="GO" id="GO:0005886">
    <property type="term" value="C:plasma membrane"/>
    <property type="evidence" value="ECO:0007669"/>
    <property type="project" value="UniProtKB-SubCell"/>
</dbReference>
<dbReference type="Proteomes" id="UP000075321">
    <property type="component" value="Unassembled WGS sequence"/>
</dbReference>
<keyword evidence="8" id="KW-1185">Reference proteome</keyword>
<accession>A0A151AE81</accession>
<dbReference type="EMBL" id="LTAZ01000005">
    <property type="protein sequence ID" value="KYH25880.1"/>
    <property type="molecule type" value="Genomic_DNA"/>
</dbReference>
<evidence type="ECO:0000256" key="2">
    <source>
        <dbReference type="ARBA" id="ARBA00022475"/>
    </source>
</evidence>
<dbReference type="RefSeq" id="WP_066383017.1">
    <property type="nucleotide sequence ID" value="NZ_LTAZ01000005.1"/>
</dbReference>
<organism evidence="7 8">
    <name type="scientific">Halalkalicoccus paucihalophilus</name>
    <dbReference type="NCBI Taxonomy" id="1008153"/>
    <lineage>
        <taxon>Archaea</taxon>
        <taxon>Methanobacteriati</taxon>
        <taxon>Methanobacteriota</taxon>
        <taxon>Stenosarchaea group</taxon>
        <taxon>Halobacteria</taxon>
        <taxon>Halobacteriales</taxon>
        <taxon>Halococcaceae</taxon>
        <taxon>Halalkalicoccus</taxon>
    </lineage>
</organism>
<dbReference type="OrthoDB" id="85180at2157"/>
<evidence type="ECO:0000256" key="3">
    <source>
        <dbReference type="ARBA" id="ARBA00022692"/>
    </source>
</evidence>
<dbReference type="GO" id="GO:0008324">
    <property type="term" value="F:monoatomic cation transmembrane transporter activity"/>
    <property type="evidence" value="ECO:0007669"/>
    <property type="project" value="InterPro"/>
</dbReference>
<dbReference type="AlphaFoldDB" id="A0A151AE81"/>
<evidence type="ECO:0000256" key="4">
    <source>
        <dbReference type="ARBA" id="ARBA00022989"/>
    </source>
</evidence>
<keyword evidence="3 6" id="KW-0812">Transmembrane</keyword>
<keyword evidence="2" id="KW-1003">Cell membrane</keyword>
<dbReference type="PANTHER" id="PTHR34584">
    <property type="entry name" value="NA(+)/H(+) ANTIPORTER SUBUNIT E1"/>
    <property type="match status" value="1"/>
</dbReference>
<keyword evidence="5 6" id="KW-0472">Membrane</keyword>
<dbReference type="PATRIC" id="fig|1008153.3.peg.2607"/>
<keyword evidence="4 6" id="KW-1133">Transmembrane helix</keyword>
<evidence type="ECO:0000256" key="6">
    <source>
        <dbReference type="SAM" id="Phobius"/>
    </source>
</evidence>
<comment type="caution">
    <text evidence="7">The sequence shown here is derived from an EMBL/GenBank/DDBJ whole genome shotgun (WGS) entry which is preliminary data.</text>
</comment>
<sequence>MATERVLVPIEQSVTLRRTVGYAVESALDSAGAVELHFVAAVTNDERTPTGRRAVEDAEGLLDRVRAWVDEDGGESMTVETAAIGTDRYLFSPRDYADTIVEYVHETGIDRVILDPEYRPGASAPMLRPIEHRLDEQDIAYEEAPVERRTRRAQFVTGGGASRFLALFLVSVGFYLVLGDPTYWFDLVTGAVTGLIVALTLSHVTFPKPPQAVRSTLRTLRFFVVYVPYLLYEIVKANLQVAAVILRPSMPIEPRMTRVRVAVPGGLPLTSLANSITLTPGTLTVRADDQELIIHALIPDAREGLFAGGLERGIRFVFFGRSATSIASPEERGDTEIIRGEES</sequence>
<proteinExistence type="predicted"/>
<feature type="transmembrane region" description="Helical" evidence="6">
    <location>
        <begin position="183"/>
        <end position="201"/>
    </location>
</feature>
<evidence type="ECO:0000313" key="8">
    <source>
        <dbReference type="Proteomes" id="UP000075321"/>
    </source>
</evidence>
<evidence type="ECO:0000256" key="1">
    <source>
        <dbReference type="ARBA" id="ARBA00004651"/>
    </source>
</evidence>
<protein>
    <submittedName>
        <fullName evidence="7">Putative monovalent cation/H+ antiporter subunit E</fullName>
    </submittedName>
</protein>
<comment type="subcellular location">
    <subcellularLocation>
        <location evidence="1">Cell membrane</location>
        <topology evidence="1">Multi-pass membrane protein</topology>
    </subcellularLocation>
</comment>
<name>A0A151AE81_9EURY</name>
<dbReference type="InterPro" id="IPR014729">
    <property type="entry name" value="Rossmann-like_a/b/a_fold"/>
</dbReference>
<dbReference type="InterPro" id="IPR002758">
    <property type="entry name" value="Cation_antiport_E"/>
</dbReference>
<gene>
    <name evidence="7" type="ORF">HAPAU_25580</name>
</gene>
<reference evidence="7 8" key="1">
    <citation type="submission" date="2016-02" db="EMBL/GenBank/DDBJ databases">
        <title>Genome sequence of Halalkalicoccus paucihalophilus DSM 24557.</title>
        <authorList>
            <person name="Poehlein A."/>
            <person name="Daniel R."/>
        </authorList>
    </citation>
    <scope>NUCLEOTIDE SEQUENCE [LARGE SCALE GENOMIC DNA]</scope>
    <source>
        <strain evidence="7 8">DSM 24557</strain>
    </source>
</reference>
<feature type="transmembrane region" description="Helical" evidence="6">
    <location>
        <begin position="222"/>
        <end position="246"/>
    </location>
</feature>
<evidence type="ECO:0000256" key="5">
    <source>
        <dbReference type="ARBA" id="ARBA00023136"/>
    </source>
</evidence>
<dbReference type="NCBIfam" id="NF009295">
    <property type="entry name" value="PRK12652.1"/>
    <property type="match status" value="1"/>
</dbReference>
<dbReference type="Gene3D" id="3.40.50.620">
    <property type="entry name" value="HUPs"/>
    <property type="match status" value="1"/>
</dbReference>
<evidence type="ECO:0000313" key="7">
    <source>
        <dbReference type="EMBL" id="KYH25880.1"/>
    </source>
</evidence>
<dbReference type="PANTHER" id="PTHR34584:SF1">
    <property type="entry name" value="NA(+)_H(+) ANTIPORTER SUBUNIT E1"/>
    <property type="match status" value="1"/>
</dbReference>
<dbReference type="Pfam" id="PF01899">
    <property type="entry name" value="MNHE"/>
    <property type="match status" value="1"/>
</dbReference>
<feature type="transmembrane region" description="Helical" evidence="6">
    <location>
        <begin position="155"/>
        <end position="177"/>
    </location>
</feature>